<evidence type="ECO:0000313" key="2">
    <source>
        <dbReference type="EMBL" id="KAB7500433.1"/>
    </source>
</evidence>
<dbReference type="Proteomes" id="UP000326759">
    <property type="component" value="Unassembled WGS sequence"/>
</dbReference>
<reference evidence="2 3" key="1">
    <citation type="journal article" date="2019" name="PLoS Biol.">
        <title>Sex chromosomes control vertical transmission of feminizing Wolbachia symbionts in an isopod.</title>
        <authorList>
            <person name="Becking T."/>
            <person name="Chebbi M.A."/>
            <person name="Giraud I."/>
            <person name="Moumen B."/>
            <person name="Laverre T."/>
            <person name="Caubet Y."/>
            <person name="Peccoud J."/>
            <person name="Gilbert C."/>
            <person name="Cordaux R."/>
        </authorList>
    </citation>
    <scope>NUCLEOTIDE SEQUENCE [LARGE SCALE GENOMIC DNA]</scope>
    <source>
        <strain evidence="2">ANa2</strain>
        <tissue evidence="2">Whole body excluding digestive tract and cuticle</tissue>
    </source>
</reference>
<evidence type="ECO:0000256" key="1">
    <source>
        <dbReference type="SAM" id="MobiDB-lite"/>
    </source>
</evidence>
<keyword evidence="3" id="KW-1185">Reference proteome</keyword>
<sequence length="97" mass="10818">QQLQQQQQQQKKESLVLCSHCGIQTETYLYCSSCKHPLNRNSAKDSSTLQGDLSQLALTARLTQSEKKSPLRGRGRGRGGRGRGRSYDEPGKYFGCV</sequence>
<feature type="region of interest" description="Disordered" evidence="1">
    <location>
        <begin position="61"/>
        <end position="97"/>
    </location>
</feature>
<dbReference type="AlphaFoldDB" id="A0A5N5T1U1"/>
<comment type="caution">
    <text evidence="2">The sequence shown here is derived from an EMBL/GenBank/DDBJ whole genome shotgun (WGS) entry which is preliminary data.</text>
</comment>
<accession>A0A5N5T1U1</accession>
<name>A0A5N5T1U1_9CRUS</name>
<gene>
    <name evidence="2" type="ORF">Anas_02165</name>
</gene>
<feature type="non-terminal residue" evidence="2">
    <location>
        <position position="1"/>
    </location>
</feature>
<protein>
    <submittedName>
        <fullName evidence="2">Uncharacterized protein</fullName>
    </submittedName>
</protein>
<dbReference type="EMBL" id="SEYY01013969">
    <property type="protein sequence ID" value="KAB7500433.1"/>
    <property type="molecule type" value="Genomic_DNA"/>
</dbReference>
<organism evidence="2 3">
    <name type="scientific">Armadillidium nasatum</name>
    <dbReference type="NCBI Taxonomy" id="96803"/>
    <lineage>
        <taxon>Eukaryota</taxon>
        <taxon>Metazoa</taxon>
        <taxon>Ecdysozoa</taxon>
        <taxon>Arthropoda</taxon>
        <taxon>Crustacea</taxon>
        <taxon>Multicrustacea</taxon>
        <taxon>Malacostraca</taxon>
        <taxon>Eumalacostraca</taxon>
        <taxon>Peracarida</taxon>
        <taxon>Isopoda</taxon>
        <taxon>Oniscidea</taxon>
        <taxon>Crinocheta</taxon>
        <taxon>Armadillidiidae</taxon>
        <taxon>Armadillidium</taxon>
    </lineage>
</organism>
<feature type="compositionally biased region" description="Basic residues" evidence="1">
    <location>
        <begin position="70"/>
        <end position="84"/>
    </location>
</feature>
<evidence type="ECO:0000313" key="3">
    <source>
        <dbReference type="Proteomes" id="UP000326759"/>
    </source>
</evidence>
<proteinExistence type="predicted"/>